<dbReference type="Gene3D" id="3.20.20.10">
    <property type="entry name" value="Alanine racemase"/>
    <property type="match status" value="1"/>
</dbReference>
<comment type="catalytic activity">
    <reaction evidence="1">
        <text>L-alanine = D-alanine</text>
        <dbReference type="Rhea" id="RHEA:20249"/>
        <dbReference type="ChEBI" id="CHEBI:57416"/>
        <dbReference type="ChEBI" id="CHEBI:57972"/>
        <dbReference type="EC" id="5.1.1.1"/>
    </reaction>
</comment>
<feature type="domain" description="Alanine racemase C-terminal" evidence="6">
    <location>
        <begin position="256"/>
        <end position="379"/>
    </location>
</feature>
<organism evidence="7 8">
    <name type="scientific">Candidatus Fokinia crypta</name>
    <dbReference type="NCBI Taxonomy" id="1920990"/>
    <lineage>
        <taxon>Bacteria</taxon>
        <taxon>Pseudomonadati</taxon>
        <taxon>Pseudomonadota</taxon>
        <taxon>Alphaproteobacteria</taxon>
        <taxon>Rickettsiales</taxon>
        <taxon>Candidatus Midichloriaceae</taxon>
        <taxon>Candidatus Fokinia</taxon>
    </lineage>
</organism>
<dbReference type="EMBL" id="CP110343">
    <property type="protein sequence ID" value="WPX97509.1"/>
    <property type="molecule type" value="Genomic_DNA"/>
</dbReference>
<keyword evidence="8" id="KW-1185">Reference proteome</keyword>
<proteinExistence type="predicted"/>
<dbReference type="PRINTS" id="PR00992">
    <property type="entry name" value="ALARACEMASE"/>
</dbReference>
<dbReference type="InterPro" id="IPR000821">
    <property type="entry name" value="Ala_racemase"/>
</dbReference>
<dbReference type="Pfam" id="PF01168">
    <property type="entry name" value="Ala_racemase_N"/>
    <property type="match status" value="1"/>
</dbReference>
<evidence type="ECO:0000313" key="8">
    <source>
        <dbReference type="Proteomes" id="UP001325140"/>
    </source>
</evidence>
<gene>
    <name evidence="7" type="ORF">Fokcrypt_00012</name>
</gene>
<evidence type="ECO:0000259" key="6">
    <source>
        <dbReference type="SMART" id="SM01005"/>
    </source>
</evidence>
<dbReference type="SUPFAM" id="SSF51419">
    <property type="entry name" value="PLP-binding barrel"/>
    <property type="match status" value="1"/>
</dbReference>
<accession>A0ABZ0UN10</accession>
<dbReference type="SUPFAM" id="SSF50621">
    <property type="entry name" value="Alanine racemase C-terminal domain-like"/>
    <property type="match status" value="1"/>
</dbReference>
<name>A0ABZ0UN10_9RICK</name>
<evidence type="ECO:0000256" key="3">
    <source>
        <dbReference type="ARBA" id="ARBA00013089"/>
    </source>
</evidence>
<comment type="cofactor">
    <cofactor evidence="2">
        <name>pyridoxal 5'-phosphate</name>
        <dbReference type="ChEBI" id="CHEBI:597326"/>
    </cofactor>
</comment>
<dbReference type="Proteomes" id="UP001325140">
    <property type="component" value="Chromosome"/>
</dbReference>
<evidence type="ECO:0000256" key="4">
    <source>
        <dbReference type="ARBA" id="ARBA00022898"/>
    </source>
</evidence>
<dbReference type="InterPro" id="IPR001608">
    <property type="entry name" value="Ala_racemase_N"/>
</dbReference>
<evidence type="ECO:0000256" key="5">
    <source>
        <dbReference type="ARBA" id="ARBA00023235"/>
    </source>
</evidence>
<keyword evidence="5" id="KW-0413">Isomerase</keyword>
<dbReference type="Pfam" id="PF00842">
    <property type="entry name" value="Ala_racemase_C"/>
    <property type="match status" value="1"/>
</dbReference>
<dbReference type="EC" id="5.1.1.1" evidence="3"/>
<protein>
    <recommendedName>
        <fullName evidence="3">alanine racemase</fullName>
        <ecNumber evidence="3">5.1.1.1</ecNumber>
    </recommendedName>
</protein>
<evidence type="ECO:0000313" key="7">
    <source>
        <dbReference type="EMBL" id="WPX97509.1"/>
    </source>
</evidence>
<sequence>METTISVTNIRSNYLEITNFIGRNTRCCAVVKGDAYGMGLRNVVTVLLPECKDFLVADIHEALEVFDITNEAGLADSVNIYVVHGPDSVENALIGIKRGFIFVINTEKQFLLLTAALKLISDRVLEPRMILYVAVGMIRTGFSELELSEFTKKYSNQNHNINRLPVILGIKCIGLMGHMSVSELPSHPLNEKQLKKFKDAISLVQNAWNSIVMEHTFANSFGLLLGREYYFSMVRVGVLLYSDVASNASLNLSESVVEIKANILQKVILDEDAVIGYGGDLILKTGSKVITAECGYWYGWYEKWKNDNFCVCMNHKIPMISNAMQLAIFDASSMSDADFLLATSINLIGNGIKISNLPKRLPHEMLCKVGRLNARKIYI</sequence>
<keyword evidence="4" id="KW-0663">Pyridoxal phosphate</keyword>
<dbReference type="Gene3D" id="2.40.37.10">
    <property type="entry name" value="Lyase, Ornithine Decarboxylase, Chain A, domain 1"/>
    <property type="match status" value="1"/>
</dbReference>
<reference evidence="7" key="1">
    <citation type="submission" date="2022-10" db="EMBL/GenBank/DDBJ databases">
        <title>Host association and intracellularity evolved multiple times independently in the Rickettsiales.</title>
        <authorList>
            <person name="Castelli M."/>
            <person name="Nardi T."/>
            <person name="Gammuto L."/>
            <person name="Bellinzona G."/>
            <person name="Sabaneyeva E."/>
            <person name="Potekhin A."/>
            <person name="Serra V."/>
            <person name="Petroni G."/>
            <person name="Sassera D."/>
        </authorList>
    </citation>
    <scope>NUCLEOTIDE SEQUENCE [LARGE SCALE GENOMIC DNA]</scope>
    <source>
        <strain evidence="7">US_Bl 11III1</strain>
    </source>
</reference>
<evidence type="ECO:0000256" key="1">
    <source>
        <dbReference type="ARBA" id="ARBA00000316"/>
    </source>
</evidence>
<dbReference type="PANTHER" id="PTHR30511:SF0">
    <property type="entry name" value="ALANINE RACEMASE, CATABOLIC-RELATED"/>
    <property type="match status" value="1"/>
</dbReference>
<dbReference type="PANTHER" id="PTHR30511">
    <property type="entry name" value="ALANINE RACEMASE"/>
    <property type="match status" value="1"/>
</dbReference>
<dbReference type="InterPro" id="IPR029066">
    <property type="entry name" value="PLP-binding_barrel"/>
</dbReference>
<dbReference type="RefSeq" id="WP_323722171.1">
    <property type="nucleotide sequence ID" value="NZ_CP110343.1"/>
</dbReference>
<dbReference type="InterPro" id="IPR009006">
    <property type="entry name" value="Ala_racemase/Decarboxylase_C"/>
</dbReference>
<dbReference type="SMART" id="SM01005">
    <property type="entry name" value="Ala_racemase_C"/>
    <property type="match status" value="1"/>
</dbReference>
<dbReference type="InterPro" id="IPR011079">
    <property type="entry name" value="Ala_racemase_C"/>
</dbReference>
<evidence type="ECO:0000256" key="2">
    <source>
        <dbReference type="ARBA" id="ARBA00001933"/>
    </source>
</evidence>